<dbReference type="Pfam" id="PF00270">
    <property type="entry name" value="DEAD"/>
    <property type="match status" value="1"/>
</dbReference>
<accession>A0A0D8ZNP9</accession>
<dbReference type="CDD" id="cd17922">
    <property type="entry name" value="DEXHc_LHR-like"/>
    <property type="match status" value="1"/>
</dbReference>
<protein>
    <submittedName>
        <fullName evidence="5">ATP-dependent helicase</fullName>
    </submittedName>
</protein>
<dbReference type="InterPro" id="IPR052511">
    <property type="entry name" value="ATP-dep_Helicase"/>
</dbReference>
<sequence length="726" mass="82324">MSDSTFSRLAPFIQEYIYTHGWTELRPVQIEACKAIFDTNNHLLLAAGTASGKTEAAFLPVLTLLQKYPANTIGVLYIGPIKALINDQFDRLNDLLKEVDIPVHYWHGDVSQSRKQILLKDPKGVLQITPESLESLLINKSDRLNHLFGDLRFIIIDEVHAFMDSERGCQILCQLARLSKFMQTSPRRIGLSATLGDYTSAAKWLQAGTKQEVTIADIQGGERRLNLALEHFYTPKETDEAAENPYYKYIFNLTKARNCLIFANNRAETESVISNLRQIAATQGLPDIYHVHHGSISTKLRQTAEAAMRDRNSPAVTAATVTLELGIDIGQLERVIQLDAPVAVSSFLQRLGRSGRRGEPAEMGFVCSEKELTGEETLPQQIPWQLLQAIAIIQLYLEERWIEPIYPVQYPLNLLYHQTMSILAATGELSPPALAKQVLNLPTFKAISQADFRQLLNHLLEIDHLQLTEKENLIIGVKGEKIVNSFQFYAVFADNKEYKVRDESMEIGSIIMPPPGNRFTLAGRTWEIFDIEPKASTIWVKPVEGIANIAWRGGSSNIHTKVLQKMRQILSEDKYYSYLQPKAKARLETARKLAKSSKLTQYNILPLTNNTCCIFPWVGTVAYRTLERLLNLYCRESLEIRSITGISPYFMLLKMSKDKMTSTLKQIHTLCSQQIPAQQLVNPKEVLKLQKYDQYIPINLLHKAYAQDHLNPQELQKAVPNWHSKI</sequence>
<reference evidence="5 6" key="1">
    <citation type="submission" date="2015-02" db="EMBL/GenBank/DDBJ databases">
        <title>Draft genome of a novel marine cyanobacterium (Chroococcales) isolated from South Atlantic Ocean.</title>
        <authorList>
            <person name="Rigonato J."/>
            <person name="Alvarenga D.O."/>
            <person name="Branco L.H."/>
            <person name="Varani A.M."/>
            <person name="Brandini F.P."/>
            <person name="Fiore M.F."/>
        </authorList>
    </citation>
    <scope>NUCLEOTIDE SEQUENCE [LARGE SCALE GENOMIC DNA]</scope>
    <source>
        <strain evidence="5 6">CENA595</strain>
    </source>
</reference>
<evidence type="ECO:0000313" key="6">
    <source>
        <dbReference type="Proteomes" id="UP000032452"/>
    </source>
</evidence>
<keyword evidence="6" id="KW-1185">Reference proteome</keyword>
<keyword evidence="1" id="KW-0547">Nucleotide-binding</keyword>
<dbReference type="GO" id="GO:0005524">
    <property type="term" value="F:ATP binding"/>
    <property type="evidence" value="ECO:0007669"/>
    <property type="project" value="UniProtKB-KW"/>
</dbReference>
<organism evidence="5 6">
    <name type="scientific">Aliterella atlantica CENA595</name>
    <dbReference type="NCBI Taxonomy" id="1618023"/>
    <lineage>
        <taxon>Bacteria</taxon>
        <taxon>Bacillati</taxon>
        <taxon>Cyanobacteriota</taxon>
        <taxon>Cyanophyceae</taxon>
        <taxon>Chroococcidiopsidales</taxon>
        <taxon>Aliterellaceae</taxon>
        <taxon>Aliterella</taxon>
    </lineage>
</organism>
<dbReference type="EMBL" id="JYON01000030">
    <property type="protein sequence ID" value="KJH69977.1"/>
    <property type="molecule type" value="Genomic_DNA"/>
</dbReference>
<name>A0A0D8ZNP9_9CYAN</name>
<dbReference type="InterPro" id="IPR014001">
    <property type="entry name" value="Helicase_ATP-bd"/>
</dbReference>
<dbReference type="PROSITE" id="PS51194">
    <property type="entry name" value="HELICASE_CTER"/>
    <property type="match status" value="1"/>
</dbReference>
<dbReference type="GO" id="GO:0003677">
    <property type="term" value="F:DNA binding"/>
    <property type="evidence" value="ECO:0007669"/>
    <property type="project" value="TreeGrafter"/>
</dbReference>
<evidence type="ECO:0000259" key="3">
    <source>
        <dbReference type="PROSITE" id="PS51192"/>
    </source>
</evidence>
<evidence type="ECO:0000256" key="2">
    <source>
        <dbReference type="ARBA" id="ARBA00022840"/>
    </source>
</evidence>
<gene>
    <name evidence="5" type="ORF">UH38_20830</name>
</gene>
<dbReference type="RefSeq" id="WP_045056624.1">
    <property type="nucleotide sequence ID" value="NZ_CAWMDP010000027.1"/>
</dbReference>
<dbReference type="PROSITE" id="PS51192">
    <property type="entry name" value="HELICASE_ATP_BIND_1"/>
    <property type="match status" value="1"/>
</dbReference>
<proteinExistence type="predicted"/>
<dbReference type="Gene3D" id="3.40.50.300">
    <property type="entry name" value="P-loop containing nucleotide triphosphate hydrolases"/>
    <property type="match status" value="2"/>
</dbReference>
<dbReference type="SMART" id="SM00487">
    <property type="entry name" value="DEXDc"/>
    <property type="match status" value="1"/>
</dbReference>
<dbReference type="Pfam" id="PF00271">
    <property type="entry name" value="Helicase_C"/>
    <property type="match status" value="1"/>
</dbReference>
<dbReference type="STRING" id="1618023.UH38_20830"/>
<keyword evidence="5" id="KW-0347">Helicase</keyword>
<dbReference type="AlphaFoldDB" id="A0A0D8ZNP9"/>
<evidence type="ECO:0000259" key="4">
    <source>
        <dbReference type="PROSITE" id="PS51194"/>
    </source>
</evidence>
<dbReference type="Proteomes" id="UP000032452">
    <property type="component" value="Unassembled WGS sequence"/>
</dbReference>
<feature type="domain" description="Helicase C-terminal" evidence="4">
    <location>
        <begin position="245"/>
        <end position="403"/>
    </location>
</feature>
<dbReference type="PANTHER" id="PTHR47962">
    <property type="entry name" value="ATP-DEPENDENT HELICASE LHR-RELATED-RELATED"/>
    <property type="match status" value="1"/>
</dbReference>
<feature type="domain" description="Helicase ATP-binding" evidence="3">
    <location>
        <begin position="34"/>
        <end position="213"/>
    </location>
</feature>
<evidence type="ECO:0000256" key="1">
    <source>
        <dbReference type="ARBA" id="ARBA00022741"/>
    </source>
</evidence>
<dbReference type="SUPFAM" id="SSF52540">
    <property type="entry name" value="P-loop containing nucleoside triphosphate hydrolases"/>
    <property type="match status" value="1"/>
</dbReference>
<evidence type="ECO:0000313" key="5">
    <source>
        <dbReference type="EMBL" id="KJH69977.1"/>
    </source>
</evidence>
<dbReference type="GO" id="GO:0016887">
    <property type="term" value="F:ATP hydrolysis activity"/>
    <property type="evidence" value="ECO:0007669"/>
    <property type="project" value="TreeGrafter"/>
</dbReference>
<dbReference type="InterPro" id="IPR001650">
    <property type="entry name" value="Helicase_C-like"/>
</dbReference>
<comment type="caution">
    <text evidence="5">The sequence shown here is derived from an EMBL/GenBank/DDBJ whole genome shotgun (WGS) entry which is preliminary data.</text>
</comment>
<dbReference type="GO" id="GO:0004386">
    <property type="term" value="F:helicase activity"/>
    <property type="evidence" value="ECO:0007669"/>
    <property type="project" value="UniProtKB-KW"/>
</dbReference>
<dbReference type="OrthoDB" id="9774462at2"/>
<dbReference type="InterPro" id="IPR011545">
    <property type="entry name" value="DEAD/DEAH_box_helicase_dom"/>
</dbReference>
<keyword evidence="5" id="KW-0378">Hydrolase</keyword>
<dbReference type="InterPro" id="IPR027417">
    <property type="entry name" value="P-loop_NTPase"/>
</dbReference>
<keyword evidence="2" id="KW-0067">ATP-binding</keyword>
<dbReference type="SMART" id="SM00490">
    <property type="entry name" value="HELICc"/>
    <property type="match status" value="1"/>
</dbReference>
<dbReference type="PATRIC" id="fig|1618023.3.peg.2450"/>
<dbReference type="PANTHER" id="PTHR47962:SF5">
    <property type="entry name" value="ATP-DEPENDENT HELICASE LHR-RELATED"/>
    <property type="match status" value="1"/>
</dbReference>